<dbReference type="Proteomes" id="UP000469452">
    <property type="component" value="Unassembled WGS sequence"/>
</dbReference>
<gene>
    <name evidence="2" type="ORF">AaE_001160</name>
</gene>
<protein>
    <recommendedName>
        <fullName evidence="4">Reverse transcriptase domain-containing protein</fullName>
    </recommendedName>
</protein>
<dbReference type="VEuPathDB" id="FungiDB:H257_16955"/>
<dbReference type="Gene3D" id="3.30.70.270">
    <property type="match status" value="1"/>
</dbReference>
<accession>A0A6A5AXY4</accession>
<evidence type="ECO:0000313" key="3">
    <source>
        <dbReference type="Proteomes" id="UP000469452"/>
    </source>
</evidence>
<evidence type="ECO:0000313" key="2">
    <source>
        <dbReference type="EMBL" id="KAF0775140.1"/>
    </source>
</evidence>
<feature type="chain" id="PRO_5025576545" description="Reverse transcriptase domain-containing protein" evidence="1">
    <location>
        <begin position="20"/>
        <end position="185"/>
    </location>
</feature>
<sequence>MFADLLFKGLLAWLDNILGYTETPEDCLDLLDEVLTICSSFGLKLNSKKCDFFLAKAVWCVTVVSTEGVQHFCVARAHTLPQKYPRKVCARAACHGCRPRTVRDRDQLDAVQHPLLHRAELMAPLRQLLDAATKQMGSAKKTKLAHLTCFDKVKEALLAMVPMAHHMQTSWSAFTSTQVKAFGHS</sequence>
<evidence type="ECO:0008006" key="4">
    <source>
        <dbReference type="Google" id="ProtNLM"/>
    </source>
</evidence>
<dbReference type="SUPFAM" id="SSF56672">
    <property type="entry name" value="DNA/RNA polymerases"/>
    <property type="match status" value="1"/>
</dbReference>
<proteinExistence type="predicted"/>
<name>A0A6A5AXY4_APHAT</name>
<feature type="signal peptide" evidence="1">
    <location>
        <begin position="1"/>
        <end position="19"/>
    </location>
</feature>
<dbReference type="InterPro" id="IPR043502">
    <property type="entry name" value="DNA/RNA_pol_sf"/>
</dbReference>
<keyword evidence="1" id="KW-0732">Signal</keyword>
<reference evidence="2 3" key="1">
    <citation type="submission" date="2019-06" db="EMBL/GenBank/DDBJ databases">
        <title>Genomics analysis of Aphanomyces spp. identifies a new class of oomycete effector associated with host adaptation.</title>
        <authorList>
            <person name="Gaulin E."/>
        </authorList>
    </citation>
    <scope>NUCLEOTIDE SEQUENCE [LARGE SCALE GENOMIC DNA]</scope>
    <source>
        <strain evidence="2 3">E</strain>
    </source>
</reference>
<comment type="caution">
    <text evidence="2">The sequence shown here is derived from an EMBL/GenBank/DDBJ whole genome shotgun (WGS) entry which is preliminary data.</text>
</comment>
<dbReference type="EMBL" id="VJMI01002170">
    <property type="protein sequence ID" value="KAF0775140.1"/>
    <property type="molecule type" value="Genomic_DNA"/>
</dbReference>
<organism evidence="2 3">
    <name type="scientific">Aphanomyces astaci</name>
    <name type="common">Crayfish plague agent</name>
    <dbReference type="NCBI Taxonomy" id="112090"/>
    <lineage>
        <taxon>Eukaryota</taxon>
        <taxon>Sar</taxon>
        <taxon>Stramenopiles</taxon>
        <taxon>Oomycota</taxon>
        <taxon>Saprolegniomycetes</taxon>
        <taxon>Saprolegniales</taxon>
        <taxon>Verrucalvaceae</taxon>
        <taxon>Aphanomyces</taxon>
    </lineage>
</organism>
<feature type="non-terminal residue" evidence="2">
    <location>
        <position position="185"/>
    </location>
</feature>
<evidence type="ECO:0000256" key="1">
    <source>
        <dbReference type="SAM" id="SignalP"/>
    </source>
</evidence>
<dbReference type="AlphaFoldDB" id="A0A6A5AXY4"/>
<dbReference type="InterPro" id="IPR043128">
    <property type="entry name" value="Rev_trsase/Diguanyl_cyclase"/>
</dbReference>